<protein>
    <recommendedName>
        <fullName evidence="1">Aminoglycoside phosphotransferase domain-containing protein</fullName>
    </recommendedName>
</protein>
<dbReference type="PANTHER" id="PTHR21310:SF15">
    <property type="entry name" value="AMINOGLYCOSIDE PHOSPHOTRANSFERASE DOMAIN-CONTAINING PROTEIN"/>
    <property type="match status" value="1"/>
</dbReference>
<sequence length="403" mass="45522">MTATPLGPGWAATDSLNARANKAHEQILTVWVALLSRRAQGDSLDRAITCSIDTKFLAHGMNNLVLRVAFSDNVDWIARIQHTPADPSHAQEHKISMLSEIATMKTLNIRTTIPVPRVYAFDTSPANDFGFPCLLMEHLKGRILSSTIASEVPAKYITHVVRQLANVLFQLENLTFDELGRIWCGENCNEPPRIIPYEWDTDSLATPRTQTSLEWFYELRQEQNRQALEKHAHDAEWKAACWVLKTAISHIVVEDRVRGPFPLCHFDLHYGNLLFDDQYNLTGVIDWSRTATAPLERLAVSPEFITFPALPDQENQVIIDFRDAVRGCLREFEDEGRRSMPSDAQKTTLSDILGTVQAEITHRCTYSRPHRAVCDARLVSALVYGTHVSWEQLVAVYGGISPY</sequence>
<evidence type="ECO:0000313" key="2">
    <source>
        <dbReference type="EMBL" id="EFY88922.1"/>
    </source>
</evidence>
<keyword evidence="3" id="KW-1185">Reference proteome</keyword>
<dbReference type="InParanoid" id="E9E547"/>
<dbReference type="Gene3D" id="3.90.1200.10">
    <property type="match status" value="1"/>
</dbReference>
<evidence type="ECO:0000313" key="3">
    <source>
        <dbReference type="Proteomes" id="UP000002499"/>
    </source>
</evidence>
<dbReference type="InterPro" id="IPR011009">
    <property type="entry name" value="Kinase-like_dom_sf"/>
</dbReference>
<dbReference type="AlphaFoldDB" id="E9E547"/>
<name>E9E547_METAQ</name>
<dbReference type="eggNOG" id="ENOG502SI0S">
    <property type="taxonomic scope" value="Eukaryota"/>
</dbReference>
<feature type="domain" description="Aminoglycoside phosphotransferase" evidence="1">
    <location>
        <begin position="55"/>
        <end position="293"/>
    </location>
</feature>
<dbReference type="EMBL" id="GL698505">
    <property type="protein sequence ID" value="EFY88922.1"/>
    <property type="molecule type" value="Genomic_DNA"/>
</dbReference>
<dbReference type="Gene3D" id="3.30.200.20">
    <property type="entry name" value="Phosphorylase Kinase, domain 1"/>
    <property type="match status" value="1"/>
</dbReference>
<gene>
    <name evidence="2" type="ORF">MAC_05016</name>
</gene>
<dbReference type="Proteomes" id="UP000002499">
    <property type="component" value="Unassembled WGS sequence"/>
</dbReference>
<dbReference type="SUPFAM" id="SSF56112">
    <property type="entry name" value="Protein kinase-like (PK-like)"/>
    <property type="match status" value="1"/>
</dbReference>
<dbReference type="GeneID" id="19249327"/>
<dbReference type="InterPro" id="IPR051678">
    <property type="entry name" value="AGP_Transferase"/>
</dbReference>
<accession>E9E547</accession>
<dbReference type="STRING" id="655827.E9E547"/>
<dbReference type="OrthoDB" id="10003767at2759"/>
<reference evidence="2 3" key="1">
    <citation type="journal article" date="2011" name="PLoS Genet.">
        <title>Genome sequencing and comparative transcriptomics of the model entomopathogenic fungi Metarhizium anisopliae and M. acridum.</title>
        <authorList>
            <person name="Gao Q."/>
            <person name="Jin K."/>
            <person name="Ying S.H."/>
            <person name="Zhang Y."/>
            <person name="Xiao G."/>
            <person name="Shang Y."/>
            <person name="Duan Z."/>
            <person name="Hu X."/>
            <person name="Xie X.Q."/>
            <person name="Zhou G."/>
            <person name="Peng G."/>
            <person name="Luo Z."/>
            <person name="Huang W."/>
            <person name="Wang B."/>
            <person name="Fang W."/>
            <person name="Wang S."/>
            <person name="Zhong Y."/>
            <person name="Ma L.J."/>
            <person name="St Leger R.J."/>
            <person name="Zhao G.P."/>
            <person name="Pei Y."/>
            <person name="Feng M.G."/>
            <person name="Xia Y."/>
            <person name="Wang C."/>
        </authorList>
    </citation>
    <scope>NUCLEOTIDE SEQUENCE [LARGE SCALE GENOMIC DNA]</scope>
    <source>
        <strain evidence="2 3">CQMa 102</strain>
    </source>
</reference>
<dbReference type="KEGG" id="maw:19249327"/>
<organism evidence="3">
    <name type="scientific">Metarhizium acridum (strain CQMa 102)</name>
    <dbReference type="NCBI Taxonomy" id="655827"/>
    <lineage>
        <taxon>Eukaryota</taxon>
        <taxon>Fungi</taxon>
        <taxon>Dikarya</taxon>
        <taxon>Ascomycota</taxon>
        <taxon>Pezizomycotina</taxon>
        <taxon>Sordariomycetes</taxon>
        <taxon>Hypocreomycetidae</taxon>
        <taxon>Hypocreales</taxon>
        <taxon>Clavicipitaceae</taxon>
        <taxon>Metarhizium</taxon>
    </lineage>
</organism>
<proteinExistence type="predicted"/>
<dbReference type="Pfam" id="PF01636">
    <property type="entry name" value="APH"/>
    <property type="match status" value="1"/>
</dbReference>
<dbReference type="PANTHER" id="PTHR21310">
    <property type="entry name" value="AMINOGLYCOSIDE PHOSPHOTRANSFERASE-RELATED-RELATED"/>
    <property type="match status" value="1"/>
</dbReference>
<evidence type="ECO:0000259" key="1">
    <source>
        <dbReference type="Pfam" id="PF01636"/>
    </source>
</evidence>
<dbReference type="HOGENOM" id="CLU_053876_2_0_1"/>
<dbReference type="InterPro" id="IPR002575">
    <property type="entry name" value="Aminoglycoside_PTrfase"/>
</dbReference>
<dbReference type="OMA" id="HRCTYSF"/>